<dbReference type="Gene3D" id="1.20.120.980">
    <property type="entry name" value="Serine carboxypeptidase S28, SKS domain"/>
    <property type="match status" value="1"/>
</dbReference>
<dbReference type="InterPro" id="IPR042269">
    <property type="entry name" value="Ser_carbopepase_S28_SKS"/>
</dbReference>
<feature type="signal peptide" evidence="6">
    <location>
        <begin position="1"/>
        <end position="18"/>
    </location>
</feature>
<evidence type="ECO:0000256" key="6">
    <source>
        <dbReference type="SAM" id="SignalP"/>
    </source>
</evidence>
<evidence type="ECO:0000313" key="7">
    <source>
        <dbReference type="EnsemblMetazoa" id="AALFPA23_001502.P38682"/>
    </source>
</evidence>
<evidence type="ECO:0000256" key="3">
    <source>
        <dbReference type="ARBA" id="ARBA00022729"/>
    </source>
</evidence>
<organism evidence="7 8">
    <name type="scientific">Aedes albopictus</name>
    <name type="common">Asian tiger mosquito</name>
    <name type="synonym">Stegomyia albopicta</name>
    <dbReference type="NCBI Taxonomy" id="7160"/>
    <lineage>
        <taxon>Eukaryota</taxon>
        <taxon>Metazoa</taxon>
        <taxon>Ecdysozoa</taxon>
        <taxon>Arthropoda</taxon>
        <taxon>Hexapoda</taxon>
        <taxon>Insecta</taxon>
        <taxon>Pterygota</taxon>
        <taxon>Neoptera</taxon>
        <taxon>Endopterygota</taxon>
        <taxon>Diptera</taxon>
        <taxon>Nematocera</taxon>
        <taxon>Culicoidea</taxon>
        <taxon>Culicidae</taxon>
        <taxon>Culicinae</taxon>
        <taxon>Aedini</taxon>
        <taxon>Aedes</taxon>
        <taxon>Stegomyia</taxon>
    </lineage>
</organism>
<evidence type="ECO:0000256" key="1">
    <source>
        <dbReference type="ARBA" id="ARBA00011079"/>
    </source>
</evidence>
<dbReference type="Proteomes" id="UP000069940">
    <property type="component" value="Unassembled WGS sequence"/>
</dbReference>
<name>A0ABM1XP69_AEDAL</name>
<sequence length="512" mass="58158">MRAIVLVTLALAVMTATAASVRQRVPNKELSRALMQQVMTKRFTPTKPAVDDPAKRLVIENFFTTRVDHFNSQNTAEWTLRYFAVTDNYMPGGPILIFLGGNQPIVTSMVDESTLIYDMAREMNGAVYAFESRFYGQSWVTEDASTENLHLLNTDQILADLAEFVTYLRREVLKNEYAPVMVAGSELGGALATWFRVRYPHLATAAWSSSGHHHAEMDFMEFSEAWGQTLIDYGSQECYNDIFVAFHVMQNLVDIGLSNILFDKFNICTPIDPENRIQVMYFFSVLMTAIEIYTLRNRDLNDFAEVCQDITDDDFPTALDAFANWFNTKFAEDIGCVVTDVDVMVEAFSESNWNDAFTMMGARQSLYQMCNEFGWFFTTDSDFQPFGSRVYLELYSETCRMVFGDWISYESIYYATQRANNRFGGNDPRVTEIHFTNGAADPWRKISVTSDRNAFALADVIPRELSGSDLPAISDSDSEELVEVKRRVKALMSTYLYPGAPRKMAKSEDVVA</sequence>
<proteinExistence type="inferred from homology"/>
<dbReference type="InterPro" id="IPR029058">
    <property type="entry name" value="AB_hydrolase_fold"/>
</dbReference>
<dbReference type="GeneID" id="115267144"/>
<feature type="chain" id="PRO_5046335561" description="Prolylcarboxypeptidase" evidence="6">
    <location>
        <begin position="19"/>
        <end position="512"/>
    </location>
</feature>
<evidence type="ECO:0000256" key="5">
    <source>
        <dbReference type="ARBA" id="ARBA00023180"/>
    </source>
</evidence>
<keyword evidence="2" id="KW-0645">Protease</keyword>
<dbReference type="PANTHER" id="PTHR11010">
    <property type="entry name" value="PROTEASE S28 PRO-X CARBOXYPEPTIDASE-RELATED"/>
    <property type="match status" value="1"/>
</dbReference>
<reference evidence="7" key="2">
    <citation type="submission" date="2025-05" db="UniProtKB">
        <authorList>
            <consortium name="EnsemblMetazoa"/>
        </authorList>
    </citation>
    <scope>IDENTIFICATION</scope>
    <source>
        <strain evidence="7">Foshan</strain>
    </source>
</reference>
<accession>A0ABM1XP69</accession>
<dbReference type="InterPro" id="IPR008758">
    <property type="entry name" value="Peptidase_S28"/>
</dbReference>
<protein>
    <recommendedName>
        <fullName evidence="9">Prolylcarboxypeptidase</fullName>
    </recommendedName>
</protein>
<dbReference type="EnsemblMetazoa" id="AALFPA23_001502.R38682">
    <property type="protein sequence ID" value="AALFPA23_001502.P38682"/>
    <property type="gene ID" value="AALFPA23_001502"/>
</dbReference>
<reference evidence="8" key="1">
    <citation type="journal article" date="2015" name="Proc. Natl. Acad. Sci. U.S.A.">
        <title>Genome sequence of the Asian Tiger mosquito, Aedes albopictus, reveals insights into its biology, genetics, and evolution.</title>
        <authorList>
            <person name="Chen X.G."/>
            <person name="Jiang X."/>
            <person name="Gu J."/>
            <person name="Xu M."/>
            <person name="Wu Y."/>
            <person name="Deng Y."/>
            <person name="Zhang C."/>
            <person name="Bonizzoni M."/>
            <person name="Dermauw W."/>
            <person name="Vontas J."/>
            <person name="Armbruster P."/>
            <person name="Huang X."/>
            <person name="Yang Y."/>
            <person name="Zhang H."/>
            <person name="He W."/>
            <person name="Peng H."/>
            <person name="Liu Y."/>
            <person name="Wu K."/>
            <person name="Chen J."/>
            <person name="Lirakis M."/>
            <person name="Topalis P."/>
            <person name="Van Leeuwen T."/>
            <person name="Hall A.B."/>
            <person name="Jiang X."/>
            <person name="Thorpe C."/>
            <person name="Mueller R.L."/>
            <person name="Sun C."/>
            <person name="Waterhouse R.M."/>
            <person name="Yan G."/>
            <person name="Tu Z.J."/>
            <person name="Fang X."/>
            <person name="James A.A."/>
        </authorList>
    </citation>
    <scope>NUCLEOTIDE SEQUENCE [LARGE SCALE GENOMIC DNA]</scope>
    <source>
        <strain evidence="8">Foshan</strain>
    </source>
</reference>
<evidence type="ECO:0000256" key="4">
    <source>
        <dbReference type="ARBA" id="ARBA00022801"/>
    </source>
</evidence>
<evidence type="ECO:0000256" key="2">
    <source>
        <dbReference type="ARBA" id="ARBA00022670"/>
    </source>
</evidence>
<comment type="similarity">
    <text evidence="1">Belongs to the peptidase S28 family.</text>
</comment>
<keyword evidence="3 6" id="KW-0732">Signal</keyword>
<dbReference type="Pfam" id="PF05577">
    <property type="entry name" value="Peptidase_S28"/>
    <property type="match status" value="1"/>
</dbReference>
<evidence type="ECO:0008006" key="9">
    <source>
        <dbReference type="Google" id="ProtNLM"/>
    </source>
</evidence>
<dbReference type="Gene3D" id="3.40.50.1820">
    <property type="entry name" value="alpha/beta hydrolase"/>
    <property type="match status" value="1"/>
</dbReference>
<dbReference type="PANTHER" id="PTHR11010:SF5">
    <property type="entry name" value="RE36938P-RELATED"/>
    <property type="match status" value="1"/>
</dbReference>
<keyword evidence="4" id="KW-0378">Hydrolase</keyword>
<keyword evidence="8" id="KW-1185">Reference proteome</keyword>
<evidence type="ECO:0000313" key="8">
    <source>
        <dbReference type="Proteomes" id="UP000069940"/>
    </source>
</evidence>
<dbReference type="SUPFAM" id="SSF53474">
    <property type="entry name" value="alpha/beta-Hydrolases"/>
    <property type="match status" value="1"/>
</dbReference>
<dbReference type="RefSeq" id="XP_029729845.2">
    <property type="nucleotide sequence ID" value="XM_029873985.2"/>
</dbReference>
<keyword evidence="5" id="KW-0325">Glycoprotein</keyword>